<dbReference type="EMBL" id="JARTLD010000017">
    <property type="protein sequence ID" value="MED5017100.1"/>
    <property type="molecule type" value="Genomic_DNA"/>
</dbReference>
<keyword evidence="5" id="KW-1185">Reference proteome</keyword>
<dbReference type="PANTHER" id="PTHR42736">
    <property type="entry name" value="PROTEIN-GLUTAMINE GAMMA-GLUTAMYLTRANSFERASE"/>
    <property type="match status" value="1"/>
</dbReference>
<evidence type="ECO:0000259" key="3">
    <source>
        <dbReference type="SMART" id="SM00460"/>
    </source>
</evidence>
<dbReference type="InterPro" id="IPR025403">
    <property type="entry name" value="TgpA-like_C"/>
</dbReference>
<feature type="region of interest" description="Disordered" evidence="1">
    <location>
        <begin position="296"/>
        <end position="325"/>
    </location>
</feature>
<accession>A0ABU6PQE8</accession>
<dbReference type="SUPFAM" id="SSF54001">
    <property type="entry name" value="Cysteine proteinases"/>
    <property type="match status" value="1"/>
</dbReference>
<keyword evidence="2" id="KW-1133">Transmembrane helix</keyword>
<feature type="transmembrane region" description="Helical" evidence="2">
    <location>
        <begin position="67"/>
        <end position="87"/>
    </location>
</feature>
<feature type="transmembrane region" description="Helical" evidence="2">
    <location>
        <begin position="12"/>
        <end position="30"/>
    </location>
</feature>
<name>A0ABU6PQE8_9BACL</name>
<feature type="transmembrane region" description="Helical" evidence="2">
    <location>
        <begin position="613"/>
        <end position="633"/>
    </location>
</feature>
<sequence length="742" mass="83845">MKAWSLGLKNSLFYSLSLLWIWIMGAQWISFMNYTWYEETEAIVKISMAVVIFAEVLLPVKRAYKLVLEAIAIIYIIHRELVAYWVYMPSGTMANRIEQFTANMSPYIWIAVGAWILLLLSAILVNTKRRILVFSGINVIAFCILDSFTVSNLWPQVAWTVFAAMCWLVSEHFRRFQARFPGGWRHLRKVPFKIFIHAAVLFSVMFITGVSMPTVPPTLQDPYTAWVGSSTGSETAVDDVSGEVGSSKGTSTSGYSRNDNNLGGGFNFDYTPVMSVKSDKRSYWRGETRLIYSGSGWSEQRGGSELDDVNIGSSLRSSGTPSETERLEQTVTMLSDNVYPVLFGAYQVSEIKQMDKPEAGKAYWESGQAALHWDTDAKKPQYPKTYTVVSELPVIPEDEIRGKSFKDLYASGKQDDVYLQIPKGYPERTRKLAEQVTSAADTPYEKVGLLQNYLTNNFKYTNQPDLSKKESKDFVDSFLFEIKEGYCDYFSTSMVMMARSLGIPARWVKGYAPGQQQTDMDDVMQRLGRQATDNGTYTVTNADAHSWAEVYFGPYGWIPVEATPGFNMPLLTHQEDSKPVTAPLPEEEDNPQKQNETAATKANADSTGLNGTAVAWITAVIVVFFAAYTLWLLRIRVRFLLVGIRKGQRLSADQKVIVMTERWVSRMKRKGIQRSSNETLRESVRRWEKEMPALSPSLAPLLMLFEKARYSPSTISEAEWRSVYAHSRELKAALKKAEDFAA</sequence>
<dbReference type="Pfam" id="PF11992">
    <property type="entry name" value="TgpA_N"/>
    <property type="match status" value="1"/>
</dbReference>
<feature type="transmembrane region" description="Helical" evidence="2">
    <location>
        <begin position="194"/>
        <end position="212"/>
    </location>
</feature>
<feature type="transmembrane region" description="Helical" evidence="2">
    <location>
        <begin position="42"/>
        <end position="60"/>
    </location>
</feature>
<dbReference type="InterPro" id="IPR038765">
    <property type="entry name" value="Papain-like_cys_pep_sf"/>
</dbReference>
<feature type="transmembrane region" description="Helical" evidence="2">
    <location>
        <begin position="156"/>
        <end position="173"/>
    </location>
</feature>
<dbReference type="SMART" id="SM00460">
    <property type="entry name" value="TGc"/>
    <property type="match status" value="1"/>
</dbReference>
<keyword evidence="2" id="KW-0812">Transmembrane</keyword>
<evidence type="ECO:0000313" key="5">
    <source>
        <dbReference type="Proteomes" id="UP001343257"/>
    </source>
</evidence>
<dbReference type="InterPro" id="IPR021878">
    <property type="entry name" value="TgpA_N"/>
</dbReference>
<feature type="transmembrane region" description="Helical" evidence="2">
    <location>
        <begin position="132"/>
        <end position="150"/>
    </location>
</feature>
<comment type="caution">
    <text evidence="4">The sequence shown here is derived from an EMBL/GenBank/DDBJ whole genome shotgun (WGS) entry which is preliminary data.</text>
</comment>
<dbReference type="Pfam" id="PF13559">
    <property type="entry name" value="DUF4129"/>
    <property type="match status" value="1"/>
</dbReference>
<feature type="compositionally biased region" description="Low complexity" evidence="1">
    <location>
        <begin position="242"/>
        <end position="258"/>
    </location>
</feature>
<keyword evidence="2" id="KW-0472">Membrane</keyword>
<reference evidence="4 5" key="1">
    <citation type="submission" date="2023-03" db="EMBL/GenBank/DDBJ databases">
        <title>Bacillus Genome Sequencing.</title>
        <authorList>
            <person name="Dunlap C."/>
        </authorList>
    </citation>
    <scope>NUCLEOTIDE SEQUENCE [LARGE SCALE GENOMIC DNA]</scope>
    <source>
        <strain evidence="4 5">NRS-52</strain>
    </source>
</reference>
<evidence type="ECO:0000256" key="1">
    <source>
        <dbReference type="SAM" id="MobiDB-lite"/>
    </source>
</evidence>
<dbReference type="Gene3D" id="3.10.620.30">
    <property type="match status" value="1"/>
</dbReference>
<protein>
    <submittedName>
        <fullName evidence="4">TransglutaminaseTgpA domain-containing protein</fullName>
    </submittedName>
</protein>
<dbReference type="Pfam" id="PF01841">
    <property type="entry name" value="Transglut_core"/>
    <property type="match status" value="1"/>
</dbReference>
<feature type="compositionally biased region" description="Polar residues" evidence="1">
    <location>
        <begin position="592"/>
        <end position="605"/>
    </location>
</feature>
<dbReference type="InterPro" id="IPR052901">
    <property type="entry name" value="Bact_TGase-like"/>
</dbReference>
<evidence type="ECO:0000256" key="2">
    <source>
        <dbReference type="SAM" id="Phobius"/>
    </source>
</evidence>
<dbReference type="RefSeq" id="WP_328276557.1">
    <property type="nucleotide sequence ID" value="NZ_JARTLD010000017.1"/>
</dbReference>
<evidence type="ECO:0000313" key="4">
    <source>
        <dbReference type="EMBL" id="MED5017100.1"/>
    </source>
</evidence>
<feature type="transmembrane region" description="Helical" evidence="2">
    <location>
        <begin position="107"/>
        <end position="125"/>
    </location>
</feature>
<dbReference type="PANTHER" id="PTHR42736:SF1">
    <property type="entry name" value="PROTEIN-GLUTAMINE GAMMA-GLUTAMYLTRANSFERASE"/>
    <property type="match status" value="1"/>
</dbReference>
<dbReference type="Proteomes" id="UP001343257">
    <property type="component" value="Unassembled WGS sequence"/>
</dbReference>
<organism evidence="4 5">
    <name type="scientific">Paenibacillus chibensis</name>
    <dbReference type="NCBI Taxonomy" id="59846"/>
    <lineage>
        <taxon>Bacteria</taxon>
        <taxon>Bacillati</taxon>
        <taxon>Bacillota</taxon>
        <taxon>Bacilli</taxon>
        <taxon>Bacillales</taxon>
        <taxon>Paenibacillaceae</taxon>
        <taxon>Paenibacillus</taxon>
    </lineage>
</organism>
<gene>
    <name evidence="4" type="ORF">P9847_07230</name>
</gene>
<feature type="compositionally biased region" description="Polar residues" evidence="1">
    <location>
        <begin position="311"/>
        <end position="322"/>
    </location>
</feature>
<feature type="domain" description="Transglutaminase-like" evidence="3">
    <location>
        <begin position="479"/>
        <end position="564"/>
    </location>
</feature>
<dbReference type="InterPro" id="IPR002931">
    <property type="entry name" value="Transglutaminase-like"/>
</dbReference>
<proteinExistence type="predicted"/>
<feature type="region of interest" description="Disordered" evidence="1">
    <location>
        <begin position="577"/>
        <end position="605"/>
    </location>
</feature>
<feature type="region of interest" description="Disordered" evidence="1">
    <location>
        <begin position="234"/>
        <end position="258"/>
    </location>
</feature>